<reference evidence="3" key="1">
    <citation type="journal article" date="2023" name="Mol. Phylogenet. Evol.">
        <title>Genome-scale phylogeny and comparative genomics of the fungal order Sordariales.</title>
        <authorList>
            <person name="Hensen N."/>
            <person name="Bonometti L."/>
            <person name="Westerberg I."/>
            <person name="Brannstrom I.O."/>
            <person name="Guillou S."/>
            <person name="Cros-Aarteil S."/>
            <person name="Calhoun S."/>
            <person name="Haridas S."/>
            <person name="Kuo A."/>
            <person name="Mondo S."/>
            <person name="Pangilinan J."/>
            <person name="Riley R."/>
            <person name="LaButti K."/>
            <person name="Andreopoulos B."/>
            <person name="Lipzen A."/>
            <person name="Chen C."/>
            <person name="Yan M."/>
            <person name="Daum C."/>
            <person name="Ng V."/>
            <person name="Clum A."/>
            <person name="Steindorff A."/>
            <person name="Ohm R.A."/>
            <person name="Martin F."/>
            <person name="Silar P."/>
            <person name="Natvig D.O."/>
            <person name="Lalanne C."/>
            <person name="Gautier V."/>
            <person name="Ament-Velasquez S.L."/>
            <person name="Kruys A."/>
            <person name="Hutchinson M.I."/>
            <person name="Powell A.J."/>
            <person name="Barry K."/>
            <person name="Miller A.N."/>
            <person name="Grigoriev I.V."/>
            <person name="Debuchy R."/>
            <person name="Gladieux P."/>
            <person name="Hiltunen Thoren M."/>
            <person name="Johannesson H."/>
        </authorList>
    </citation>
    <scope>NUCLEOTIDE SEQUENCE</scope>
    <source>
        <strain evidence="3">CBS 232.78</strain>
    </source>
</reference>
<feature type="compositionally biased region" description="Basic and acidic residues" evidence="1">
    <location>
        <begin position="71"/>
        <end position="82"/>
    </location>
</feature>
<feature type="region of interest" description="Disordered" evidence="1">
    <location>
        <begin position="1"/>
        <end position="102"/>
    </location>
</feature>
<feature type="compositionally biased region" description="Low complexity" evidence="1">
    <location>
        <begin position="84"/>
        <end position="97"/>
    </location>
</feature>
<accession>A0AAE0KJR2</accession>
<comment type="caution">
    <text evidence="3">The sequence shown here is derived from an EMBL/GenBank/DDBJ whole genome shotgun (WGS) entry which is preliminary data.</text>
</comment>
<feature type="domain" description="Heterokaryon incompatibility" evidence="2">
    <location>
        <begin position="316"/>
        <end position="460"/>
    </location>
</feature>
<evidence type="ECO:0000313" key="4">
    <source>
        <dbReference type="Proteomes" id="UP001285441"/>
    </source>
</evidence>
<feature type="compositionally biased region" description="Basic and acidic residues" evidence="1">
    <location>
        <begin position="49"/>
        <end position="58"/>
    </location>
</feature>
<sequence>MPSNASHGVASSSQNHPRDHHPDPGIGSPHKKHRIKSAGQRRSVPNEKITCRDTERASVRPQTSVSRKRRREELDDSREITKRSSSNIHGTSSSNSTAKRPCRTSLSLSTNQLCDDCASICWDGIEKVVNEKLRFTWKGRPFADVGRRFRKPPTNGCTLCEQLHAPWIEKFLEGRRWIERKVINDIGDRIHVFPNLRYVPNVSDYQTSRKVLRAHEAPYHIAVVPIAPKWREGLLEHIAARGMVVVLPDGRPESKIFQPQQIPRYFDEKPVISWIKTCEHHRTRCSPKPPEVKGMRVIDCKSKNLAIQDHKPQDKYVALSYVWGAPGSTGRAETIAPPMATKKILKLPRDIPLTIRDAIEVTKTLGYQYLWVDKYCIDQTNEREQQEQFSRMGDIYAGSELAIFALGDDSNAGLPGVSSTLRLGQQECRSGRYRFISTMLDPHVSIKYSRWSTRGWTYQEGLFSTRRLFFTNHQVYFECNAMNCAESFKSNLKLIHINTGQRFRAYHRAGQFVCGNSNQFSHLDVRRNKANHRKVDTIRQCQHQILQYTKRELTNKDDVLHAFAAIARFYAKTAAMIASLAGIPIPFPIANLPNNKQEGLDHLSYGLAWSHRVDNFDDGFPRQFKPSHSSSPGRPQQLRWTPHDNPKPQRRQGFPSWSWAGWFGQIRSRTDLPYCWTSLLSSVKIEFPNGRFRDYEWLQGFDRYKQYFIRELLTAETLHFDGYVLRPEELLSRRPHDGLDLCLSTGTEKWEEFNTRLLSGEYACVVLGTYGEPRMDVYKAIQSADKKKASAKKRRIDLFERHEPDAIICLVVSTNPTKGVSYRKGLLKVPYYHRVGGENVLREWSTGPKRRFVLK</sequence>
<gene>
    <name evidence="3" type="ORF">B0H63DRAFT_524839</name>
</gene>
<dbReference type="InterPro" id="IPR010730">
    <property type="entry name" value="HET"/>
</dbReference>
<dbReference type="Proteomes" id="UP001285441">
    <property type="component" value="Unassembled WGS sequence"/>
</dbReference>
<dbReference type="AlphaFoldDB" id="A0AAE0KJR2"/>
<dbReference type="PANTHER" id="PTHR33112">
    <property type="entry name" value="DOMAIN PROTEIN, PUTATIVE-RELATED"/>
    <property type="match status" value="1"/>
</dbReference>
<name>A0AAE0KJR2_9PEZI</name>
<dbReference type="EMBL" id="JAULSW010000006">
    <property type="protein sequence ID" value="KAK3377552.1"/>
    <property type="molecule type" value="Genomic_DNA"/>
</dbReference>
<keyword evidence="4" id="KW-1185">Reference proteome</keyword>
<proteinExistence type="predicted"/>
<evidence type="ECO:0000259" key="2">
    <source>
        <dbReference type="Pfam" id="PF06985"/>
    </source>
</evidence>
<evidence type="ECO:0000313" key="3">
    <source>
        <dbReference type="EMBL" id="KAK3377552.1"/>
    </source>
</evidence>
<dbReference type="Pfam" id="PF06985">
    <property type="entry name" value="HET"/>
    <property type="match status" value="1"/>
</dbReference>
<reference evidence="3" key="2">
    <citation type="submission" date="2023-06" db="EMBL/GenBank/DDBJ databases">
        <authorList>
            <consortium name="Lawrence Berkeley National Laboratory"/>
            <person name="Haridas S."/>
            <person name="Hensen N."/>
            <person name="Bonometti L."/>
            <person name="Westerberg I."/>
            <person name="Brannstrom I.O."/>
            <person name="Guillou S."/>
            <person name="Cros-Aarteil S."/>
            <person name="Calhoun S."/>
            <person name="Kuo A."/>
            <person name="Mondo S."/>
            <person name="Pangilinan J."/>
            <person name="Riley R."/>
            <person name="LaButti K."/>
            <person name="Andreopoulos B."/>
            <person name="Lipzen A."/>
            <person name="Chen C."/>
            <person name="Yanf M."/>
            <person name="Daum C."/>
            <person name="Ng V."/>
            <person name="Clum A."/>
            <person name="Steindorff A."/>
            <person name="Ohm R."/>
            <person name="Martin F."/>
            <person name="Silar P."/>
            <person name="Natvig D."/>
            <person name="Lalanne C."/>
            <person name="Gautier V."/>
            <person name="Ament-velasquez S.L."/>
            <person name="Kruys A."/>
            <person name="Hutchinson M.I."/>
            <person name="Powell A.J."/>
            <person name="Barry K."/>
            <person name="Miller A.N."/>
            <person name="Grigoriev I.V."/>
            <person name="Debuchy R."/>
            <person name="Gladieux P."/>
            <person name="Thoren M.H."/>
            <person name="Johannesson H."/>
        </authorList>
    </citation>
    <scope>NUCLEOTIDE SEQUENCE</scope>
    <source>
        <strain evidence="3">CBS 232.78</strain>
    </source>
</reference>
<evidence type="ECO:0000256" key="1">
    <source>
        <dbReference type="SAM" id="MobiDB-lite"/>
    </source>
</evidence>
<organism evidence="3 4">
    <name type="scientific">Podospora didyma</name>
    <dbReference type="NCBI Taxonomy" id="330526"/>
    <lineage>
        <taxon>Eukaryota</taxon>
        <taxon>Fungi</taxon>
        <taxon>Dikarya</taxon>
        <taxon>Ascomycota</taxon>
        <taxon>Pezizomycotina</taxon>
        <taxon>Sordariomycetes</taxon>
        <taxon>Sordariomycetidae</taxon>
        <taxon>Sordariales</taxon>
        <taxon>Podosporaceae</taxon>
        <taxon>Podospora</taxon>
    </lineage>
</organism>
<feature type="compositionally biased region" description="Polar residues" evidence="1">
    <location>
        <begin position="1"/>
        <end position="15"/>
    </location>
</feature>
<feature type="region of interest" description="Disordered" evidence="1">
    <location>
        <begin position="621"/>
        <end position="652"/>
    </location>
</feature>
<dbReference type="PANTHER" id="PTHR33112:SF1">
    <property type="entry name" value="HETEROKARYON INCOMPATIBILITY DOMAIN-CONTAINING PROTEIN"/>
    <property type="match status" value="1"/>
</dbReference>
<protein>
    <submittedName>
        <fullName evidence="3">Heterokaryon incompatibility protein-domain-containing protein</fullName>
    </submittedName>
</protein>